<sequence length="144" mass="16530">MITRVNANPKKGQQTATPDKYPQGYFKEKKCRCCKCMFKPKAPSELYCSDDCKDKASTNKYLKRTYGITYRQYRLMHEAQGGRCKICDSEGFVMANHHKMKLVVDHCHATGKVRGLLCHNCNRALGLLHDNIEHLSKAIDYLKV</sequence>
<evidence type="ECO:0000313" key="2">
    <source>
        <dbReference type="Proteomes" id="UP000826845"/>
    </source>
</evidence>
<organism evidence="1 2">
    <name type="scientific">Klebsiella phage IME184</name>
    <dbReference type="NCBI Taxonomy" id="2860373"/>
    <lineage>
        <taxon>Viruses</taxon>
        <taxon>Duplodnaviria</taxon>
        <taxon>Heunggongvirae</taxon>
        <taxon>Uroviricota</taxon>
        <taxon>Caudoviricetes</taxon>
        <taxon>Autographivirales</taxon>
        <taxon>Autosignataviridae</taxon>
        <taxon>Molineuxvirinae</taxon>
        <taxon>Ulipvirus</taxon>
        <taxon>Ulipvirus IME184</taxon>
    </lineage>
</organism>
<keyword evidence="1" id="KW-0540">Nuclease</keyword>
<keyword evidence="2" id="KW-1185">Reference proteome</keyword>
<protein>
    <submittedName>
        <fullName evidence="1">Endonuclease VII</fullName>
    </submittedName>
</protein>
<dbReference type="EMBL" id="MZ398244">
    <property type="protein sequence ID" value="QYC97006.1"/>
    <property type="molecule type" value="Genomic_DNA"/>
</dbReference>
<accession>A0AC61NMQ0</accession>
<evidence type="ECO:0000313" key="1">
    <source>
        <dbReference type="EMBL" id="QYC97006.1"/>
    </source>
</evidence>
<keyword evidence="1" id="KW-0255">Endonuclease</keyword>
<keyword evidence="1" id="KW-0378">Hydrolase</keyword>
<reference evidence="1" key="1">
    <citation type="submission" date="2021-06" db="EMBL/GenBank/DDBJ databases">
        <authorList>
            <person name="Tian F."/>
            <person name="Li J."/>
            <person name="Li F."/>
            <person name="Tong Y."/>
        </authorList>
    </citation>
    <scope>NUCLEOTIDE SEQUENCE</scope>
</reference>
<proteinExistence type="predicted"/>
<dbReference type="Proteomes" id="UP000826845">
    <property type="component" value="Segment"/>
</dbReference>
<name>A0AC61NMQ0_9CAUD</name>